<protein>
    <submittedName>
        <fullName evidence="2">Uncharacterized protein</fullName>
    </submittedName>
</protein>
<sequence length="40" mass="4460">MRVEKEPGVYGFLSRERGEETLENGKRESLGPEGDGLCMC</sequence>
<evidence type="ECO:0000256" key="1">
    <source>
        <dbReference type="SAM" id="MobiDB-lite"/>
    </source>
</evidence>
<gene>
    <name evidence="2" type="ORF">COLO4_33775</name>
</gene>
<dbReference type="EMBL" id="AWUE01021849">
    <property type="protein sequence ID" value="OMO60663.1"/>
    <property type="molecule type" value="Genomic_DNA"/>
</dbReference>
<feature type="compositionally biased region" description="Basic and acidic residues" evidence="1">
    <location>
        <begin position="16"/>
        <end position="30"/>
    </location>
</feature>
<reference evidence="3" key="1">
    <citation type="submission" date="2013-09" db="EMBL/GenBank/DDBJ databases">
        <title>Corchorus olitorius genome sequencing.</title>
        <authorList>
            <person name="Alam M."/>
            <person name="Haque M.S."/>
            <person name="Islam M.S."/>
            <person name="Emdad E.M."/>
            <person name="Islam M.M."/>
            <person name="Ahmed B."/>
            <person name="Halim A."/>
            <person name="Hossen Q.M.M."/>
            <person name="Hossain M.Z."/>
            <person name="Ahmed R."/>
            <person name="Khan M.M."/>
            <person name="Islam R."/>
            <person name="Rashid M.M."/>
            <person name="Khan S.A."/>
            <person name="Rahman M.S."/>
            <person name="Alam M."/>
            <person name="Yahiya A.S."/>
            <person name="Khan M.S."/>
            <person name="Azam M.S."/>
            <person name="Haque T."/>
            <person name="Lashkar M.Z.H."/>
            <person name="Akhand A.I."/>
            <person name="Morshed G."/>
            <person name="Roy S."/>
            <person name="Uddin K.S."/>
            <person name="Rabeya T."/>
            <person name="Hossain A.S."/>
            <person name="Chowdhury A."/>
            <person name="Snigdha A.R."/>
            <person name="Mortoza M.S."/>
            <person name="Matin S.A."/>
            <person name="Hoque S.M.E."/>
            <person name="Islam M.K."/>
            <person name="Roy D.K."/>
            <person name="Haider R."/>
            <person name="Moosa M.M."/>
            <person name="Elias S.M."/>
            <person name="Hasan A.M."/>
            <person name="Jahan S."/>
            <person name="Shafiuddin M."/>
            <person name="Mahmood N."/>
            <person name="Shommy N.S."/>
        </authorList>
    </citation>
    <scope>NUCLEOTIDE SEQUENCE [LARGE SCALE GENOMIC DNA]</scope>
    <source>
        <strain evidence="3">cv. O-4</strain>
    </source>
</reference>
<name>A0A1R3GRE1_9ROSI</name>
<comment type="caution">
    <text evidence="2">The sequence shown here is derived from an EMBL/GenBank/DDBJ whole genome shotgun (WGS) entry which is preliminary data.</text>
</comment>
<keyword evidence="3" id="KW-1185">Reference proteome</keyword>
<evidence type="ECO:0000313" key="3">
    <source>
        <dbReference type="Proteomes" id="UP000187203"/>
    </source>
</evidence>
<feature type="region of interest" description="Disordered" evidence="1">
    <location>
        <begin position="16"/>
        <end position="40"/>
    </location>
</feature>
<dbReference type="AlphaFoldDB" id="A0A1R3GRE1"/>
<evidence type="ECO:0000313" key="2">
    <source>
        <dbReference type="EMBL" id="OMO60663.1"/>
    </source>
</evidence>
<organism evidence="2 3">
    <name type="scientific">Corchorus olitorius</name>
    <dbReference type="NCBI Taxonomy" id="93759"/>
    <lineage>
        <taxon>Eukaryota</taxon>
        <taxon>Viridiplantae</taxon>
        <taxon>Streptophyta</taxon>
        <taxon>Embryophyta</taxon>
        <taxon>Tracheophyta</taxon>
        <taxon>Spermatophyta</taxon>
        <taxon>Magnoliopsida</taxon>
        <taxon>eudicotyledons</taxon>
        <taxon>Gunneridae</taxon>
        <taxon>Pentapetalae</taxon>
        <taxon>rosids</taxon>
        <taxon>malvids</taxon>
        <taxon>Malvales</taxon>
        <taxon>Malvaceae</taxon>
        <taxon>Grewioideae</taxon>
        <taxon>Apeibeae</taxon>
        <taxon>Corchorus</taxon>
    </lineage>
</organism>
<proteinExistence type="predicted"/>
<dbReference type="Proteomes" id="UP000187203">
    <property type="component" value="Unassembled WGS sequence"/>
</dbReference>
<accession>A0A1R3GRE1</accession>